<keyword evidence="3 5" id="KW-0378">Hydrolase</keyword>
<dbReference type="SUPFAM" id="SSF51556">
    <property type="entry name" value="Metallo-dependent hydrolases"/>
    <property type="match status" value="1"/>
</dbReference>
<comment type="caution">
    <text evidence="10">The sequence shown here is derived from an EMBL/GenBank/DDBJ whole genome shotgun (WGS) entry which is preliminary data.</text>
</comment>
<dbReference type="Gene3D" id="3.20.20.140">
    <property type="entry name" value="Metal-dependent hydrolases"/>
    <property type="match status" value="1"/>
</dbReference>
<dbReference type="InterPro" id="IPR003764">
    <property type="entry name" value="GlcNAc_6-P_deAcase"/>
</dbReference>
<gene>
    <name evidence="10" type="primary">nagA</name>
    <name evidence="10" type="ORF">HJ588_10635</name>
</gene>
<evidence type="ECO:0000256" key="1">
    <source>
        <dbReference type="ARBA" id="ARBA00010716"/>
    </source>
</evidence>
<reference evidence="10 11" key="1">
    <citation type="submission" date="2020-05" db="EMBL/GenBank/DDBJ databases">
        <title>Flexivirga sp. ID2601S isolated from air conditioner.</title>
        <authorList>
            <person name="Kim D.H."/>
        </authorList>
    </citation>
    <scope>NUCLEOTIDE SEQUENCE [LARGE SCALE GENOMIC DNA]</scope>
    <source>
        <strain evidence="10 11">ID2601S</strain>
    </source>
</reference>
<evidence type="ECO:0000256" key="4">
    <source>
        <dbReference type="ARBA" id="ARBA00023277"/>
    </source>
</evidence>
<dbReference type="InterPro" id="IPR006680">
    <property type="entry name" value="Amidohydro-rel"/>
</dbReference>
<feature type="active site" description="Proton donor/acceptor" evidence="6">
    <location>
        <position position="277"/>
    </location>
</feature>
<evidence type="ECO:0000313" key="11">
    <source>
        <dbReference type="Proteomes" id="UP000557772"/>
    </source>
</evidence>
<evidence type="ECO:0000256" key="7">
    <source>
        <dbReference type="PIRSR" id="PIRSR038994-2"/>
    </source>
</evidence>
<evidence type="ECO:0000256" key="3">
    <source>
        <dbReference type="ARBA" id="ARBA00022801"/>
    </source>
</evidence>
<feature type="domain" description="Amidohydrolase-related" evidence="9">
    <location>
        <begin position="60"/>
        <end position="381"/>
    </location>
</feature>
<feature type="binding site" evidence="8">
    <location>
        <position position="221"/>
    </location>
    <ligand>
        <name>Zn(2+)</name>
        <dbReference type="ChEBI" id="CHEBI:29105"/>
    </ligand>
</feature>
<accession>A0A849AJL8</accession>
<dbReference type="EMBL" id="JABENB010000001">
    <property type="protein sequence ID" value="NNG39726.1"/>
    <property type="molecule type" value="Genomic_DNA"/>
</dbReference>
<dbReference type="PANTHER" id="PTHR11113:SF14">
    <property type="entry name" value="N-ACETYLGLUCOSAMINE-6-PHOSPHATE DEACETYLASE"/>
    <property type="match status" value="1"/>
</dbReference>
<dbReference type="Gene3D" id="2.30.40.10">
    <property type="entry name" value="Urease, subunit C, domain 1"/>
    <property type="match status" value="1"/>
</dbReference>
<name>A0A849AJL8_9MICO</name>
<evidence type="ECO:0000256" key="6">
    <source>
        <dbReference type="PIRSR" id="PIRSR038994-1"/>
    </source>
</evidence>
<dbReference type="GO" id="GO:0006046">
    <property type="term" value="P:N-acetylglucosamine catabolic process"/>
    <property type="evidence" value="ECO:0007669"/>
    <property type="project" value="TreeGrafter"/>
</dbReference>
<dbReference type="RefSeq" id="WP_171154746.1">
    <property type="nucleotide sequence ID" value="NZ_JABENB010000001.1"/>
</dbReference>
<keyword evidence="2 8" id="KW-0479">Metal-binding</keyword>
<keyword evidence="11" id="KW-1185">Reference proteome</keyword>
<evidence type="ECO:0000256" key="8">
    <source>
        <dbReference type="PIRSR" id="PIRSR038994-3"/>
    </source>
</evidence>
<dbReference type="SUPFAM" id="SSF51338">
    <property type="entry name" value="Composite domain of metallo-dependent hydrolases"/>
    <property type="match status" value="1"/>
</dbReference>
<dbReference type="InterPro" id="IPR011059">
    <property type="entry name" value="Metal-dep_hydrolase_composite"/>
</dbReference>
<dbReference type="PANTHER" id="PTHR11113">
    <property type="entry name" value="N-ACETYLGLUCOSAMINE-6-PHOSPHATE DEACETYLASE"/>
    <property type="match status" value="1"/>
</dbReference>
<dbReference type="PIRSF" id="PIRSF038994">
    <property type="entry name" value="NagA"/>
    <property type="match status" value="1"/>
</dbReference>
<dbReference type="NCBIfam" id="TIGR00221">
    <property type="entry name" value="nagA"/>
    <property type="match status" value="1"/>
</dbReference>
<proteinExistence type="inferred from homology"/>
<keyword evidence="4 5" id="KW-0119">Carbohydrate metabolism</keyword>
<comment type="similarity">
    <text evidence="1 5">Belongs to the metallo-dependent hydrolases superfamily. NagA family.</text>
</comment>
<feature type="binding site" evidence="8">
    <location>
        <position position="200"/>
    </location>
    <ligand>
        <name>Zn(2+)</name>
        <dbReference type="ChEBI" id="CHEBI:29105"/>
    </ligand>
</feature>
<evidence type="ECO:0000256" key="5">
    <source>
        <dbReference type="PIRNR" id="PIRNR038994"/>
    </source>
</evidence>
<dbReference type="GO" id="GO:0046872">
    <property type="term" value="F:metal ion binding"/>
    <property type="evidence" value="ECO:0007669"/>
    <property type="project" value="UniProtKB-KW"/>
</dbReference>
<dbReference type="InterPro" id="IPR032466">
    <property type="entry name" value="Metal_Hydrolase"/>
</dbReference>
<evidence type="ECO:0000259" key="9">
    <source>
        <dbReference type="Pfam" id="PF01979"/>
    </source>
</evidence>
<dbReference type="EC" id="3.5.1.25" evidence="10"/>
<dbReference type="Pfam" id="PF01979">
    <property type="entry name" value="Amidohydro_1"/>
    <property type="match status" value="1"/>
</dbReference>
<feature type="binding site" evidence="7">
    <location>
        <position position="255"/>
    </location>
    <ligand>
        <name>substrate</name>
    </ligand>
</feature>
<feature type="binding site" evidence="8">
    <location>
        <position position="134"/>
    </location>
    <ligand>
        <name>Zn(2+)</name>
        <dbReference type="ChEBI" id="CHEBI:29105"/>
    </ligand>
</feature>
<organism evidence="10 11">
    <name type="scientific">Flexivirga aerilata</name>
    <dbReference type="NCBI Taxonomy" id="1656889"/>
    <lineage>
        <taxon>Bacteria</taxon>
        <taxon>Bacillati</taxon>
        <taxon>Actinomycetota</taxon>
        <taxon>Actinomycetes</taxon>
        <taxon>Micrococcales</taxon>
        <taxon>Dermacoccaceae</taxon>
        <taxon>Flexivirga</taxon>
    </lineage>
</organism>
<feature type="binding site" evidence="7">
    <location>
        <begin position="224"/>
        <end position="225"/>
    </location>
    <ligand>
        <name>substrate</name>
    </ligand>
</feature>
<feature type="binding site" evidence="7">
    <location>
        <position position="145"/>
    </location>
    <ligand>
        <name>substrate</name>
    </ligand>
</feature>
<comment type="cofactor">
    <cofactor evidence="8">
        <name>a divalent metal cation</name>
        <dbReference type="ChEBI" id="CHEBI:60240"/>
    </cofactor>
    <text evidence="8">Binds 1 divalent metal cation per subunit.</text>
</comment>
<feature type="binding site" evidence="7">
    <location>
        <begin position="310"/>
        <end position="312"/>
    </location>
    <ligand>
        <name>substrate</name>
    </ligand>
</feature>
<dbReference type="CDD" id="cd00854">
    <property type="entry name" value="NagA"/>
    <property type="match status" value="1"/>
</dbReference>
<sequence>MSQLTLTDARVLTPDGIREGDVRIADGHVVAVDGVPAVPETDSPVEDAPAEDSISLGGALVVPGYVDLHVHGGGGHDMAGSAESMARAVRFHRGHGTTTTLASLVTAPVDDLVRQLSWAADLADAGEIAGAHLEGPFLSHARCGAQNPDYLLDPDLSAFGRMLDAARGWLRVITIAPELPGALDLVDAAVAAGVVAAVGHTDATYDETAAAYDHGARLATHLFNGMRPIHHREPGPVLASLDARVPCETINDGIHLHPAVLREVLARGSDKLVLITDAIDAAGVGDGVYTLGGQQVWVRDGAARLESGSLAGSSLTMDSAFARAVRDGVPLEAASAAASANPARVLGLDDRGELRPGARADLVVLDDAHDVMRVMRAGQWVTGDNDRHE</sequence>
<dbReference type="AlphaFoldDB" id="A0A849AJL8"/>
<evidence type="ECO:0000313" key="10">
    <source>
        <dbReference type="EMBL" id="NNG39726.1"/>
    </source>
</evidence>
<evidence type="ECO:0000256" key="2">
    <source>
        <dbReference type="ARBA" id="ARBA00022723"/>
    </source>
</evidence>
<feature type="binding site" evidence="7">
    <location>
        <position position="232"/>
    </location>
    <ligand>
        <name>substrate</name>
    </ligand>
</feature>
<dbReference type="Proteomes" id="UP000557772">
    <property type="component" value="Unassembled WGS sequence"/>
</dbReference>
<dbReference type="GO" id="GO:0008448">
    <property type="term" value="F:N-acetylglucosamine-6-phosphate deacetylase activity"/>
    <property type="evidence" value="ECO:0007669"/>
    <property type="project" value="UniProtKB-EC"/>
</dbReference>
<protein>
    <submittedName>
        <fullName evidence="10">N-acetylglucosamine-6-phosphate deacetylase</fullName>
        <ecNumber evidence="10">3.5.1.25</ecNumber>
    </submittedName>
</protein>